<gene>
    <name evidence="1" type="ORF">IAC76_08385</name>
</gene>
<dbReference type="EMBL" id="JADIND010000190">
    <property type="protein sequence ID" value="MBO8431388.1"/>
    <property type="molecule type" value="Genomic_DNA"/>
</dbReference>
<comment type="caution">
    <text evidence="1">The sequence shown here is derived from an EMBL/GenBank/DDBJ whole genome shotgun (WGS) entry which is preliminary data.</text>
</comment>
<proteinExistence type="predicted"/>
<reference evidence="1" key="2">
    <citation type="journal article" date="2021" name="PeerJ">
        <title>Extensive microbial diversity within the chicken gut microbiome revealed by metagenomics and culture.</title>
        <authorList>
            <person name="Gilroy R."/>
            <person name="Ravi A."/>
            <person name="Getino M."/>
            <person name="Pursley I."/>
            <person name="Horton D.L."/>
            <person name="Alikhan N.F."/>
            <person name="Baker D."/>
            <person name="Gharbi K."/>
            <person name="Hall N."/>
            <person name="Watson M."/>
            <person name="Adriaenssens E.M."/>
            <person name="Foster-Nyarko E."/>
            <person name="Jarju S."/>
            <person name="Secka A."/>
            <person name="Antonio M."/>
            <person name="Oren A."/>
            <person name="Chaudhuri R.R."/>
            <person name="La Ragione R."/>
            <person name="Hildebrand F."/>
            <person name="Pallen M.J."/>
        </authorList>
    </citation>
    <scope>NUCLEOTIDE SEQUENCE</scope>
    <source>
        <strain evidence="1">10192</strain>
    </source>
</reference>
<name>A0A9D9DPS3_9BACT</name>
<dbReference type="PANTHER" id="PTHR42110:SF1">
    <property type="entry name" value="L-ASPARAGINASE, PUTATIVE (AFU_ORTHOLOGUE AFUA_3G11890)-RELATED"/>
    <property type="match status" value="1"/>
</dbReference>
<evidence type="ECO:0000313" key="1">
    <source>
        <dbReference type="EMBL" id="MBO8431388.1"/>
    </source>
</evidence>
<organism evidence="1 2">
    <name type="scientific">Candidatus Scatousia excrementipullorum</name>
    <dbReference type="NCBI Taxonomy" id="2840936"/>
    <lineage>
        <taxon>Bacteria</taxon>
        <taxon>Candidatus Scatousia</taxon>
    </lineage>
</organism>
<dbReference type="InterPro" id="IPR010349">
    <property type="entry name" value="Asparaginase_II"/>
</dbReference>
<evidence type="ECO:0000313" key="2">
    <source>
        <dbReference type="Proteomes" id="UP000823632"/>
    </source>
</evidence>
<reference evidence="1" key="1">
    <citation type="submission" date="2020-10" db="EMBL/GenBank/DDBJ databases">
        <authorList>
            <person name="Gilroy R."/>
        </authorList>
    </citation>
    <scope>NUCLEOTIDE SEQUENCE</scope>
    <source>
        <strain evidence="1">10192</strain>
    </source>
</reference>
<sequence length="316" mass="35602">MMIRTPELLVEYKRDSLIEQEHYGYIIVADKEHIIDSKGDSANYPFFLRSCAKPLQASLLIDYGMDIRYNMTEQEIALCCGSHAGESIHINIAQTLLEKIGINENQLKCGIHKPLSKTEQTRMLLAGEQARTLHNNCSGKHIFMLGLCKMNGWDLETYDELNHPLQQAIKKKIYDLCELKKEYPITKDGCGVPIFAMPLFNMVKGYLNMFTNPRYEKIKTAILNNPYIIGGEDRTDTKIIANSKNLIAKTGAGGLFIVVNTETEEGLVVKICDSDMKARELVVTDSLKNLHWADIEADHSIKTLHGNVVGEIITLL</sequence>
<dbReference type="Proteomes" id="UP000823632">
    <property type="component" value="Unassembled WGS sequence"/>
</dbReference>
<protein>
    <submittedName>
        <fullName evidence="1">Asparaginase</fullName>
    </submittedName>
</protein>
<dbReference type="AlphaFoldDB" id="A0A9D9DPS3"/>
<dbReference type="Pfam" id="PF06089">
    <property type="entry name" value="Asparaginase_II"/>
    <property type="match status" value="1"/>
</dbReference>
<dbReference type="PANTHER" id="PTHR42110">
    <property type="entry name" value="L-ASPARAGINASE, PUTATIVE (AFU_ORTHOLOGUE AFUA_3G11890)-RELATED"/>
    <property type="match status" value="1"/>
</dbReference>
<accession>A0A9D9DPS3</accession>